<evidence type="ECO:0000313" key="1">
    <source>
        <dbReference type="EMBL" id="KAJ8643506.1"/>
    </source>
</evidence>
<sequence length="67" mass="7308">MKKKKQQQQSGEGNVYLAPEYAAVVTTALACQPKSSEARYHTSSSSLPSPLAIARAKAIVHIYFSLR</sequence>
<proteinExistence type="predicted"/>
<accession>A0ACC2MDP7</accession>
<dbReference type="Proteomes" id="UP001234297">
    <property type="component" value="Chromosome 2"/>
</dbReference>
<name>A0ACC2MDP7_PERAE</name>
<keyword evidence="2" id="KW-1185">Reference proteome</keyword>
<evidence type="ECO:0000313" key="2">
    <source>
        <dbReference type="Proteomes" id="UP001234297"/>
    </source>
</evidence>
<comment type="caution">
    <text evidence="1">The sequence shown here is derived from an EMBL/GenBank/DDBJ whole genome shotgun (WGS) entry which is preliminary data.</text>
</comment>
<organism evidence="1 2">
    <name type="scientific">Persea americana</name>
    <name type="common">Avocado</name>
    <dbReference type="NCBI Taxonomy" id="3435"/>
    <lineage>
        <taxon>Eukaryota</taxon>
        <taxon>Viridiplantae</taxon>
        <taxon>Streptophyta</taxon>
        <taxon>Embryophyta</taxon>
        <taxon>Tracheophyta</taxon>
        <taxon>Spermatophyta</taxon>
        <taxon>Magnoliopsida</taxon>
        <taxon>Magnoliidae</taxon>
        <taxon>Laurales</taxon>
        <taxon>Lauraceae</taxon>
        <taxon>Persea</taxon>
    </lineage>
</organism>
<reference evidence="1 2" key="1">
    <citation type="journal article" date="2022" name="Hortic Res">
        <title>A haplotype resolved chromosomal level avocado genome allows analysis of novel avocado genes.</title>
        <authorList>
            <person name="Nath O."/>
            <person name="Fletcher S.J."/>
            <person name="Hayward A."/>
            <person name="Shaw L.M."/>
            <person name="Masouleh A.K."/>
            <person name="Furtado A."/>
            <person name="Henry R.J."/>
            <person name="Mitter N."/>
        </authorList>
    </citation>
    <scope>NUCLEOTIDE SEQUENCE [LARGE SCALE GENOMIC DNA]</scope>
    <source>
        <strain evidence="2">cv. Hass</strain>
    </source>
</reference>
<gene>
    <name evidence="1" type="ORF">MRB53_005254</name>
</gene>
<dbReference type="EMBL" id="CM056810">
    <property type="protein sequence ID" value="KAJ8643506.1"/>
    <property type="molecule type" value="Genomic_DNA"/>
</dbReference>
<protein>
    <submittedName>
        <fullName evidence="1">Uncharacterized protein</fullName>
    </submittedName>
</protein>